<evidence type="ECO:0000256" key="14">
    <source>
        <dbReference type="SAM" id="Phobius"/>
    </source>
</evidence>
<name>I0V7E1_9PSEU</name>
<dbReference type="SUPFAM" id="SSF49503">
    <property type="entry name" value="Cupredoxins"/>
    <property type="match status" value="1"/>
</dbReference>
<organism evidence="16 17">
    <name type="scientific">Saccharomonospora xinjiangensis XJ-54</name>
    <dbReference type="NCBI Taxonomy" id="882086"/>
    <lineage>
        <taxon>Bacteria</taxon>
        <taxon>Bacillati</taxon>
        <taxon>Actinomycetota</taxon>
        <taxon>Actinomycetes</taxon>
        <taxon>Pseudonocardiales</taxon>
        <taxon>Pseudonocardiaceae</taxon>
        <taxon>Saccharomonospora</taxon>
    </lineage>
</organism>
<keyword evidence="6" id="KW-0479">Metal-binding</keyword>
<dbReference type="GO" id="GO:0042773">
    <property type="term" value="P:ATP synthesis coupled electron transport"/>
    <property type="evidence" value="ECO:0007669"/>
    <property type="project" value="TreeGrafter"/>
</dbReference>
<evidence type="ECO:0000256" key="9">
    <source>
        <dbReference type="ARBA" id="ARBA00023008"/>
    </source>
</evidence>
<comment type="similarity">
    <text evidence="2">Belongs to the cytochrome c oxidase subunit 2 family.</text>
</comment>
<feature type="transmembrane region" description="Helical" evidence="14">
    <location>
        <begin position="15"/>
        <end position="35"/>
    </location>
</feature>
<dbReference type="InterPro" id="IPR014222">
    <property type="entry name" value="Cyt_c_oxidase_su2"/>
</dbReference>
<gene>
    <name evidence="16" type="ORF">SacxiDRAFT_3852</name>
</gene>
<dbReference type="EMBL" id="JH636049">
    <property type="protein sequence ID" value="EID56044.1"/>
    <property type="molecule type" value="Genomic_DNA"/>
</dbReference>
<evidence type="ECO:0000259" key="15">
    <source>
        <dbReference type="PROSITE" id="PS50857"/>
    </source>
</evidence>
<evidence type="ECO:0000256" key="11">
    <source>
        <dbReference type="ARBA" id="ARBA00024688"/>
    </source>
</evidence>
<dbReference type="eggNOG" id="COG1622">
    <property type="taxonomic scope" value="Bacteria"/>
</dbReference>
<dbReference type="Gene3D" id="2.60.40.420">
    <property type="entry name" value="Cupredoxins - blue copper proteins"/>
    <property type="match status" value="1"/>
</dbReference>
<dbReference type="PROSITE" id="PS50857">
    <property type="entry name" value="COX2_CUA"/>
    <property type="match status" value="1"/>
</dbReference>
<evidence type="ECO:0000256" key="5">
    <source>
        <dbReference type="ARBA" id="ARBA00022692"/>
    </source>
</evidence>
<dbReference type="STRING" id="882086.SacxiDRAFT_3852"/>
<keyword evidence="17" id="KW-1185">Reference proteome</keyword>
<evidence type="ECO:0000256" key="7">
    <source>
        <dbReference type="ARBA" id="ARBA00022982"/>
    </source>
</evidence>
<keyword evidence="7" id="KW-0249">Electron transport</keyword>
<keyword evidence="9" id="KW-0186">Copper</keyword>
<comment type="subcellular location">
    <subcellularLocation>
        <location evidence="1">Membrane</location>
        <topology evidence="1">Multi-pass membrane protein</topology>
    </subcellularLocation>
</comment>
<dbReference type="InterPro" id="IPR008972">
    <property type="entry name" value="Cupredoxin"/>
</dbReference>
<evidence type="ECO:0000256" key="8">
    <source>
        <dbReference type="ARBA" id="ARBA00022989"/>
    </source>
</evidence>
<evidence type="ECO:0000256" key="6">
    <source>
        <dbReference type="ARBA" id="ARBA00022723"/>
    </source>
</evidence>
<dbReference type="Pfam" id="PF00116">
    <property type="entry name" value="COX2"/>
    <property type="match status" value="1"/>
</dbReference>
<dbReference type="NCBIfam" id="TIGR02866">
    <property type="entry name" value="CoxB"/>
    <property type="match status" value="1"/>
</dbReference>
<dbReference type="RefSeq" id="WP_006240266.1">
    <property type="nucleotide sequence ID" value="NZ_JH636049.1"/>
</dbReference>
<dbReference type="InterPro" id="IPR002429">
    <property type="entry name" value="CcO_II-like_C"/>
</dbReference>
<dbReference type="PROSITE" id="PS00078">
    <property type="entry name" value="COX2"/>
    <property type="match status" value="1"/>
</dbReference>
<evidence type="ECO:0000256" key="13">
    <source>
        <dbReference type="ARBA" id="ARBA00047816"/>
    </source>
</evidence>
<dbReference type="PANTHER" id="PTHR22888">
    <property type="entry name" value="CYTOCHROME C OXIDASE, SUBUNIT II"/>
    <property type="match status" value="1"/>
</dbReference>
<evidence type="ECO:0000256" key="12">
    <source>
        <dbReference type="ARBA" id="ARBA00031399"/>
    </source>
</evidence>
<dbReference type="AlphaFoldDB" id="I0V7E1"/>
<evidence type="ECO:0000256" key="3">
    <source>
        <dbReference type="ARBA" id="ARBA00022448"/>
    </source>
</evidence>
<evidence type="ECO:0000313" key="17">
    <source>
        <dbReference type="Proteomes" id="UP000004691"/>
    </source>
</evidence>
<keyword evidence="5 14" id="KW-0812">Transmembrane</keyword>
<dbReference type="HOGENOM" id="CLU_036876_4_2_11"/>
<dbReference type="GO" id="GO:0016491">
    <property type="term" value="F:oxidoreductase activity"/>
    <property type="evidence" value="ECO:0007669"/>
    <property type="project" value="InterPro"/>
</dbReference>
<feature type="transmembrane region" description="Helical" evidence="14">
    <location>
        <begin position="56"/>
        <end position="74"/>
    </location>
</feature>
<proteinExistence type="inferred from homology"/>
<evidence type="ECO:0000256" key="10">
    <source>
        <dbReference type="ARBA" id="ARBA00023136"/>
    </source>
</evidence>
<dbReference type="InterPro" id="IPR045187">
    <property type="entry name" value="CcO_II"/>
</dbReference>
<keyword evidence="4" id="KW-0679">Respiratory chain</keyword>
<dbReference type="GO" id="GO:0016020">
    <property type="term" value="C:membrane"/>
    <property type="evidence" value="ECO:0007669"/>
    <property type="project" value="UniProtKB-SubCell"/>
</dbReference>
<sequence>MEFRRVFEEVFRFEVAVAVAVFAVVSLVLLGSLAFSRRRAPDRRKRHSHPVVEGTYAVLLAGVAAVIVLVTFSADDEVQEAVNAETPTAAPQHRVTVESFQWCWRFGYPGGERSVTGECREDGTGLPTLVVPVGKPVQLTLTSSDVIHSFWIPELAVKIDAFPGHDNTVTLTFDEEGRWLGKCAEFCGPYHPAMHFHVRAVSPEKYQQWLEGAAV</sequence>
<evidence type="ECO:0000256" key="2">
    <source>
        <dbReference type="ARBA" id="ARBA00007866"/>
    </source>
</evidence>
<keyword evidence="3" id="KW-0813">Transport</keyword>
<protein>
    <recommendedName>
        <fullName evidence="12">Cytochrome aa3 subunit 2</fullName>
    </recommendedName>
</protein>
<comment type="catalytic activity">
    <reaction evidence="13">
        <text>4 Fe(II)-[cytochrome c] + O2 + 8 H(+)(in) = 4 Fe(III)-[cytochrome c] + 2 H2O + 4 H(+)(out)</text>
        <dbReference type="Rhea" id="RHEA:11436"/>
        <dbReference type="Rhea" id="RHEA-COMP:10350"/>
        <dbReference type="Rhea" id="RHEA-COMP:14399"/>
        <dbReference type="ChEBI" id="CHEBI:15377"/>
        <dbReference type="ChEBI" id="CHEBI:15378"/>
        <dbReference type="ChEBI" id="CHEBI:15379"/>
        <dbReference type="ChEBI" id="CHEBI:29033"/>
        <dbReference type="ChEBI" id="CHEBI:29034"/>
        <dbReference type="EC" id="7.1.1.9"/>
    </reaction>
</comment>
<keyword evidence="8 14" id="KW-1133">Transmembrane helix</keyword>
<dbReference type="GO" id="GO:0005507">
    <property type="term" value="F:copper ion binding"/>
    <property type="evidence" value="ECO:0007669"/>
    <property type="project" value="InterPro"/>
</dbReference>
<dbReference type="Proteomes" id="UP000004691">
    <property type="component" value="Unassembled WGS sequence"/>
</dbReference>
<accession>I0V7E1</accession>
<dbReference type="PRINTS" id="PR01166">
    <property type="entry name" value="CYCOXIDASEII"/>
</dbReference>
<feature type="domain" description="Cytochrome oxidase subunit II copper A binding" evidence="15">
    <location>
        <begin position="90"/>
        <end position="212"/>
    </location>
</feature>
<dbReference type="PANTHER" id="PTHR22888:SF9">
    <property type="entry name" value="CYTOCHROME C OXIDASE SUBUNIT 2"/>
    <property type="match status" value="1"/>
</dbReference>
<comment type="function">
    <text evidence="11">Subunits I and II form the functional core of the enzyme complex. Electrons originating in cytochrome c are transferred via heme a and Cu(A) to the binuclear center formed by heme a3 and Cu(B).</text>
</comment>
<keyword evidence="10 14" id="KW-0472">Membrane</keyword>
<dbReference type="InterPro" id="IPR001505">
    <property type="entry name" value="Copper_CuA"/>
</dbReference>
<evidence type="ECO:0000256" key="1">
    <source>
        <dbReference type="ARBA" id="ARBA00004141"/>
    </source>
</evidence>
<evidence type="ECO:0000313" key="16">
    <source>
        <dbReference type="EMBL" id="EID56044.1"/>
    </source>
</evidence>
<reference evidence="16 17" key="1">
    <citation type="submission" date="2012-01" db="EMBL/GenBank/DDBJ databases">
        <title>Improved High-Quality Draft sequence of Saccharomonospora xinjiangensis XJ-54.</title>
        <authorList>
            <consortium name="US DOE Joint Genome Institute"/>
            <person name="Lucas S."/>
            <person name="Han J."/>
            <person name="Lapidus A."/>
            <person name="Cheng J.-F."/>
            <person name="Goodwin L."/>
            <person name="Pitluck S."/>
            <person name="Peters L."/>
            <person name="Mikhailova N."/>
            <person name="Teshima H."/>
            <person name="Detter J.C."/>
            <person name="Han C."/>
            <person name="Tapia R."/>
            <person name="Land M."/>
            <person name="Hauser L."/>
            <person name="Kyrpides N."/>
            <person name="Ivanova N."/>
            <person name="Pagani I."/>
            <person name="Brambilla E.-M."/>
            <person name="Klenk H.-P."/>
            <person name="Woyke T."/>
        </authorList>
    </citation>
    <scope>NUCLEOTIDE SEQUENCE [LARGE SCALE GENOMIC DNA]</scope>
    <source>
        <strain evidence="16 17">XJ-54</strain>
    </source>
</reference>
<evidence type="ECO:0000256" key="4">
    <source>
        <dbReference type="ARBA" id="ARBA00022660"/>
    </source>
</evidence>
<dbReference type="GO" id="GO:0004129">
    <property type="term" value="F:cytochrome-c oxidase activity"/>
    <property type="evidence" value="ECO:0007669"/>
    <property type="project" value="UniProtKB-EC"/>
</dbReference>